<accession>A0A1F6BX96</accession>
<gene>
    <name evidence="3" type="ORF">A2837_00320</name>
</gene>
<dbReference type="InterPro" id="IPR036465">
    <property type="entry name" value="vWFA_dom_sf"/>
</dbReference>
<dbReference type="SMART" id="SM00327">
    <property type="entry name" value="VWA"/>
    <property type="match status" value="1"/>
</dbReference>
<sequence length="458" mass="49254">MRTTKVWAAWRRAQYFAGFATFFLLVGGWIYYAYFYQAPGCFDNAQNNDEAGIDCGGSCVRICVAAVTEPTVKWARSFRVTEGLYNAVAYVENNNATAAAPVVEYTFTLYDNAGIITTRSGSTILPPNGQYPIFEGRVETGRRIPTHTFIEVTPPELWQPSTVGREHFTVVDRTLEDADNKPRLLANLRNNGLEEVREVEVVATIFDASGTALATSRTFVDNFSPRSDTEIAFTWPEPIAKTVRSCEVPTDIMVAIDVSGSMNNDQPDPPEPITSVKTAAARFVNRLGEQDQAGVVTFATEAQTVTLLGNSVAATTISAIEIAAEAELGYTNTGEGINAAAAELLSERHNSDARKVIVLLTDGLATAPGETAEAEAFALAAAEAAKAQDTEIYAIGLGESVKMDFINTLASSPAHSYQALSVGDVDRIYQTITSALCEEGAAVIDIVPKSTSGFVPLR</sequence>
<keyword evidence="1" id="KW-0472">Membrane</keyword>
<dbReference type="SUPFAM" id="SSF53300">
    <property type="entry name" value="vWA-like"/>
    <property type="match status" value="1"/>
</dbReference>
<evidence type="ECO:0000313" key="3">
    <source>
        <dbReference type="EMBL" id="OGG41574.1"/>
    </source>
</evidence>
<dbReference type="Pfam" id="PF00092">
    <property type="entry name" value="VWA"/>
    <property type="match status" value="1"/>
</dbReference>
<comment type="caution">
    <text evidence="3">The sequence shown here is derived from an EMBL/GenBank/DDBJ whole genome shotgun (WGS) entry which is preliminary data.</text>
</comment>
<keyword evidence="1" id="KW-0812">Transmembrane</keyword>
<dbReference type="InterPro" id="IPR050525">
    <property type="entry name" value="ECM_Assembly_Org"/>
</dbReference>
<dbReference type="CDD" id="cd00198">
    <property type="entry name" value="vWFA"/>
    <property type="match status" value="1"/>
</dbReference>
<keyword evidence="1" id="KW-1133">Transmembrane helix</keyword>
<dbReference type="STRING" id="1798475.A2837_00320"/>
<dbReference type="InterPro" id="IPR002035">
    <property type="entry name" value="VWF_A"/>
</dbReference>
<reference evidence="3 4" key="1">
    <citation type="journal article" date="2016" name="Nat. Commun.">
        <title>Thousands of microbial genomes shed light on interconnected biogeochemical processes in an aquifer system.</title>
        <authorList>
            <person name="Anantharaman K."/>
            <person name="Brown C.T."/>
            <person name="Hug L.A."/>
            <person name="Sharon I."/>
            <person name="Castelle C.J."/>
            <person name="Probst A.J."/>
            <person name="Thomas B.C."/>
            <person name="Singh A."/>
            <person name="Wilkins M.J."/>
            <person name="Karaoz U."/>
            <person name="Brodie E.L."/>
            <person name="Williams K.H."/>
            <person name="Hubbard S.S."/>
            <person name="Banfield J.F."/>
        </authorList>
    </citation>
    <scope>NUCLEOTIDE SEQUENCE [LARGE SCALE GENOMIC DNA]</scope>
</reference>
<dbReference type="Gene3D" id="3.40.50.410">
    <property type="entry name" value="von Willebrand factor, type A domain"/>
    <property type="match status" value="1"/>
</dbReference>
<feature type="transmembrane region" description="Helical" evidence="1">
    <location>
        <begin position="12"/>
        <end position="34"/>
    </location>
</feature>
<dbReference type="EMBL" id="MFKO01000007">
    <property type="protein sequence ID" value="OGG41574.1"/>
    <property type="molecule type" value="Genomic_DNA"/>
</dbReference>
<dbReference type="PROSITE" id="PS50234">
    <property type="entry name" value="VWFA"/>
    <property type="match status" value="1"/>
</dbReference>
<proteinExistence type="predicted"/>
<name>A0A1F6BX96_9BACT</name>
<evidence type="ECO:0000256" key="1">
    <source>
        <dbReference type="SAM" id="Phobius"/>
    </source>
</evidence>
<organism evidence="3 4">
    <name type="scientific">Candidatus Kaiserbacteria bacterium RIFCSPHIGHO2_01_FULL_46_22</name>
    <dbReference type="NCBI Taxonomy" id="1798475"/>
    <lineage>
        <taxon>Bacteria</taxon>
        <taxon>Candidatus Kaiseribacteriota</taxon>
    </lineage>
</organism>
<dbReference type="AlphaFoldDB" id="A0A1F6BX96"/>
<protein>
    <recommendedName>
        <fullName evidence="2">VWFA domain-containing protein</fullName>
    </recommendedName>
</protein>
<feature type="domain" description="VWFA" evidence="2">
    <location>
        <begin position="251"/>
        <end position="436"/>
    </location>
</feature>
<dbReference type="PANTHER" id="PTHR24020">
    <property type="entry name" value="COLLAGEN ALPHA"/>
    <property type="match status" value="1"/>
</dbReference>
<evidence type="ECO:0000313" key="4">
    <source>
        <dbReference type="Proteomes" id="UP000176322"/>
    </source>
</evidence>
<dbReference type="Proteomes" id="UP000176322">
    <property type="component" value="Unassembled WGS sequence"/>
</dbReference>
<evidence type="ECO:0000259" key="2">
    <source>
        <dbReference type="PROSITE" id="PS50234"/>
    </source>
</evidence>
<dbReference type="PANTHER" id="PTHR24020:SF84">
    <property type="entry name" value="VWFA DOMAIN-CONTAINING PROTEIN"/>
    <property type="match status" value="1"/>
</dbReference>